<dbReference type="RefSeq" id="WP_117402429.1">
    <property type="nucleotide sequence ID" value="NZ_QVNQ01000008.1"/>
</dbReference>
<evidence type="ECO:0000313" key="2">
    <source>
        <dbReference type="EMBL" id="RFS82874.1"/>
    </source>
</evidence>
<evidence type="ECO:0000256" key="1">
    <source>
        <dbReference type="SAM" id="MobiDB-lite"/>
    </source>
</evidence>
<dbReference type="Proteomes" id="UP000262882">
    <property type="component" value="Unassembled WGS sequence"/>
</dbReference>
<dbReference type="EMBL" id="QVNQ01000008">
    <property type="protein sequence ID" value="RFS82874.1"/>
    <property type="molecule type" value="Genomic_DNA"/>
</dbReference>
<sequence>MILVLASILAVFLAGSVCGIFAVLVIGIHVDERRVMRGRAESSRAATASRRMLSTRTCDDTPDRVSVGR</sequence>
<accession>A0A372GBV4</accession>
<reference evidence="2 3" key="1">
    <citation type="submission" date="2018-08" db="EMBL/GenBank/DDBJ databases">
        <title>Actinomadura spongicola sp. nov., isolated from marine sponge Leucetta chagosensis.</title>
        <authorList>
            <person name="Li L."/>
            <person name="Lin H.W."/>
        </authorList>
    </citation>
    <scope>NUCLEOTIDE SEQUENCE [LARGE SCALE GENOMIC DNA]</scope>
    <source>
        <strain evidence="2 3">LHW52907</strain>
    </source>
</reference>
<dbReference type="OrthoDB" id="3482440at2"/>
<protein>
    <submittedName>
        <fullName evidence="2">Uncharacterized protein</fullName>
    </submittedName>
</protein>
<name>A0A372GBV4_9ACTN</name>
<feature type="region of interest" description="Disordered" evidence="1">
    <location>
        <begin position="41"/>
        <end position="69"/>
    </location>
</feature>
<evidence type="ECO:0000313" key="3">
    <source>
        <dbReference type="Proteomes" id="UP000262882"/>
    </source>
</evidence>
<feature type="compositionally biased region" description="Low complexity" evidence="1">
    <location>
        <begin position="43"/>
        <end position="56"/>
    </location>
</feature>
<gene>
    <name evidence="2" type="ORF">D0T12_26025</name>
</gene>
<organism evidence="2 3">
    <name type="scientific">Actinomadura spongiicola</name>
    <dbReference type="NCBI Taxonomy" id="2303421"/>
    <lineage>
        <taxon>Bacteria</taxon>
        <taxon>Bacillati</taxon>
        <taxon>Actinomycetota</taxon>
        <taxon>Actinomycetes</taxon>
        <taxon>Streptosporangiales</taxon>
        <taxon>Thermomonosporaceae</taxon>
        <taxon>Actinomadura</taxon>
    </lineage>
</organism>
<proteinExistence type="predicted"/>
<comment type="caution">
    <text evidence="2">The sequence shown here is derived from an EMBL/GenBank/DDBJ whole genome shotgun (WGS) entry which is preliminary data.</text>
</comment>
<dbReference type="AlphaFoldDB" id="A0A372GBV4"/>
<keyword evidence="3" id="KW-1185">Reference proteome</keyword>